<evidence type="ECO:0000313" key="1">
    <source>
        <dbReference type="EMBL" id="KIJ91662.1"/>
    </source>
</evidence>
<dbReference type="Proteomes" id="UP000054477">
    <property type="component" value="Unassembled WGS sequence"/>
</dbReference>
<gene>
    <name evidence="1" type="ORF">K443DRAFT_114736</name>
</gene>
<organism evidence="1 2">
    <name type="scientific">Laccaria amethystina LaAM-08-1</name>
    <dbReference type="NCBI Taxonomy" id="1095629"/>
    <lineage>
        <taxon>Eukaryota</taxon>
        <taxon>Fungi</taxon>
        <taxon>Dikarya</taxon>
        <taxon>Basidiomycota</taxon>
        <taxon>Agaricomycotina</taxon>
        <taxon>Agaricomycetes</taxon>
        <taxon>Agaricomycetidae</taxon>
        <taxon>Agaricales</taxon>
        <taxon>Agaricineae</taxon>
        <taxon>Hydnangiaceae</taxon>
        <taxon>Laccaria</taxon>
    </lineage>
</organism>
<accession>A0A0C9X577</accession>
<sequence>MCIFFCGTAQNFVCAEQGGFEATCDTCVTLGQYFRENQSQCVTSCFQKP</sequence>
<evidence type="ECO:0000313" key="2">
    <source>
        <dbReference type="Proteomes" id="UP000054477"/>
    </source>
</evidence>
<name>A0A0C9X577_9AGAR</name>
<protein>
    <submittedName>
        <fullName evidence="1">Uncharacterized protein</fullName>
    </submittedName>
</protein>
<proteinExistence type="predicted"/>
<dbReference type="HOGENOM" id="CLU_204778_0_0_1"/>
<keyword evidence="2" id="KW-1185">Reference proteome</keyword>
<reference evidence="1 2" key="1">
    <citation type="submission" date="2014-04" db="EMBL/GenBank/DDBJ databases">
        <authorList>
            <consortium name="DOE Joint Genome Institute"/>
            <person name="Kuo A."/>
            <person name="Kohler A."/>
            <person name="Nagy L.G."/>
            <person name="Floudas D."/>
            <person name="Copeland A."/>
            <person name="Barry K.W."/>
            <person name="Cichocki N."/>
            <person name="Veneault-Fourrey C."/>
            <person name="LaButti K."/>
            <person name="Lindquist E.A."/>
            <person name="Lipzen A."/>
            <person name="Lundell T."/>
            <person name="Morin E."/>
            <person name="Murat C."/>
            <person name="Sun H."/>
            <person name="Tunlid A."/>
            <person name="Henrissat B."/>
            <person name="Grigoriev I.V."/>
            <person name="Hibbett D.S."/>
            <person name="Martin F."/>
            <person name="Nordberg H.P."/>
            <person name="Cantor M.N."/>
            <person name="Hua S.X."/>
        </authorList>
    </citation>
    <scope>NUCLEOTIDE SEQUENCE [LARGE SCALE GENOMIC DNA]</scope>
    <source>
        <strain evidence="1 2">LaAM-08-1</strain>
    </source>
</reference>
<dbReference type="EMBL" id="KN838981">
    <property type="protein sequence ID" value="KIJ91662.1"/>
    <property type="molecule type" value="Genomic_DNA"/>
</dbReference>
<reference evidence="2" key="2">
    <citation type="submission" date="2015-01" db="EMBL/GenBank/DDBJ databases">
        <title>Evolutionary Origins and Diversification of the Mycorrhizal Mutualists.</title>
        <authorList>
            <consortium name="DOE Joint Genome Institute"/>
            <consortium name="Mycorrhizal Genomics Consortium"/>
            <person name="Kohler A."/>
            <person name="Kuo A."/>
            <person name="Nagy L.G."/>
            <person name="Floudas D."/>
            <person name="Copeland A."/>
            <person name="Barry K.W."/>
            <person name="Cichocki N."/>
            <person name="Veneault-Fourrey C."/>
            <person name="LaButti K."/>
            <person name="Lindquist E.A."/>
            <person name="Lipzen A."/>
            <person name="Lundell T."/>
            <person name="Morin E."/>
            <person name="Murat C."/>
            <person name="Riley R."/>
            <person name="Ohm R."/>
            <person name="Sun H."/>
            <person name="Tunlid A."/>
            <person name="Henrissat B."/>
            <person name="Grigoriev I.V."/>
            <person name="Hibbett D.S."/>
            <person name="Martin F."/>
        </authorList>
    </citation>
    <scope>NUCLEOTIDE SEQUENCE [LARGE SCALE GENOMIC DNA]</scope>
    <source>
        <strain evidence="2">LaAM-08-1</strain>
    </source>
</reference>
<dbReference type="AlphaFoldDB" id="A0A0C9X577"/>